<sequence>MEYNENLAQKGQKRPLQFSEFDQDTVKEGVEVPVWEMQVAQDESLWFGYGVRVRDYAESFVAGDLVASGAGAASAAGDPINGEVILAIVNSRRNRVIDSVTFESLSELRDAMASERTKKPVMAALAPYAKPGRYLQVRIKADADSDGYEIDPAASEGKLYYGQQS</sequence>
<evidence type="ECO:0000313" key="1">
    <source>
        <dbReference type="EMBL" id="RNJ25471.1"/>
    </source>
</evidence>
<dbReference type="Proteomes" id="UP000270581">
    <property type="component" value="Unassembled WGS sequence"/>
</dbReference>
<name>A0AAJ4R6I0_9EURY</name>
<gene>
    <name evidence="1" type="ORF">Nmn1133_01365</name>
</gene>
<dbReference type="AlphaFoldDB" id="A0AAJ4R6I0"/>
<evidence type="ECO:0000313" key="2">
    <source>
        <dbReference type="Proteomes" id="UP000270581"/>
    </source>
</evidence>
<accession>A0AAJ4R6I0</accession>
<reference evidence="1 2" key="1">
    <citation type="submission" date="2018-11" db="EMBL/GenBank/DDBJ databases">
        <title>Genome sequences of Natronomonas sp. CBA1133.</title>
        <authorList>
            <person name="Roh S.W."/>
            <person name="Cha I.-T."/>
        </authorList>
    </citation>
    <scope>NUCLEOTIDE SEQUENCE [LARGE SCALE GENOMIC DNA]</scope>
    <source>
        <strain evidence="1 2">CBA1133</strain>
    </source>
</reference>
<comment type="caution">
    <text evidence="1">The sequence shown here is derived from an EMBL/GenBank/DDBJ whole genome shotgun (WGS) entry which is preliminary data.</text>
</comment>
<protein>
    <submittedName>
        <fullName evidence="1">Uncharacterized protein</fullName>
    </submittedName>
</protein>
<dbReference type="RefSeq" id="WP_123123666.1">
    <property type="nucleotide sequence ID" value="NZ_RJJC01000001.1"/>
</dbReference>
<dbReference type="EMBL" id="RJJC01000001">
    <property type="protein sequence ID" value="RNJ25471.1"/>
    <property type="molecule type" value="Genomic_DNA"/>
</dbReference>
<proteinExistence type="predicted"/>
<organism evidence="1 2">
    <name type="scientific">Halosegnis longus</name>
    <dbReference type="NCBI Taxonomy" id="2216012"/>
    <lineage>
        <taxon>Archaea</taxon>
        <taxon>Methanobacteriati</taxon>
        <taxon>Methanobacteriota</taxon>
        <taxon>Stenosarchaea group</taxon>
        <taxon>Halobacteria</taxon>
        <taxon>Halobacteriales</taxon>
        <taxon>Natronomonadaceae</taxon>
        <taxon>Halosegnis</taxon>
    </lineage>
</organism>
<keyword evidence="2" id="KW-1185">Reference proteome</keyword>